<protein>
    <submittedName>
        <fullName evidence="1">Uncharacterized protein</fullName>
    </submittedName>
</protein>
<accession>A0A8H4A1U0</accession>
<dbReference type="Proteomes" id="UP000439903">
    <property type="component" value="Unassembled WGS sequence"/>
</dbReference>
<evidence type="ECO:0000313" key="2">
    <source>
        <dbReference type="Proteomes" id="UP000439903"/>
    </source>
</evidence>
<name>A0A8H4A1U0_GIGMA</name>
<gene>
    <name evidence="1" type="ORF">F8M41_012604</name>
</gene>
<proteinExistence type="predicted"/>
<reference evidence="1 2" key="1">
    <citation type="journal article" date="2019" name="Environ. Microbiol.">
        <title>At the nexus of three kingdoms: the genome of the mycorrhizal fungus Gigaspora margarita provides insights into plant, endobacterial and fungal interactions.</title>
        <authorList>
            <person name="Venice F."/>
            <person name="Ghignone S."/>
            <person name="Salvioli di Fossalunga A."/>
            <person name="Amselem J."/>
            <person name="Novero M."/>
            <person name="Xianan X."/>
            <person name="Sedzielewska Toro K."/>
            <person name="Morin E."/>
            <person name="Lipzen A."/>
            <person name="Grigoriev I.V."/>
            <person name="Henrissat B."/>
            <person name="Martin F.M."/>
            <person name="Bonfante P."/>
        </authorList>
    </citation>
    <scope>NUCLEOTIDE SEQUENCE [LARGE SCALE GENOMIC DNA]</scope>
    <source>
        <strain evidence="1 2">BEG34</strain>
    </source>
</reference>
<keyword evidence="2" id="KW-1185">Reference proteome</keyword>
<evidence type="ECO:0000313" key="1">
    <source>
        <dbReference type="EMBL" id="KAF0377373.1"/>
    </source>
</evidence>
<comment type="caution">
    <text evidence="1">The sequence shown here is derived from an EMBL/GenBank/DDBJ whole genome shotgun (WGS) entry which is preliminary data.</text>
</comment>
<sequence length="99" mass="11419">MITKHKQVIHAKKKPHQKIKNQTSISDLEIPIVLIEHVELPYLSTEEVIESLDYLDDDHNQIQLSNSTFIEDFSNLPSIRSSCQSSEVFDLREVLSDVE</sequence>
<dbReference type="EMBL" id="WTPW01002559">
    <property type="protein sequence ID" value="KAF0377373.1"/>
    <property type="molecule type" value="Genomic_DNA"/>
</dbReference>
<organism evidence="1 2">
    <name type="scientific">Gigaspora margarita</name>
    <dbReference type="NCBI Taxonomy" id="4874"/>
    <lineage>
        <taxon>Eukaryota</taxon>
        <taxon>Fungi</taxon>
        <taxon>Fungi incertae sedis</taxon>
        <taxon>Mucoromycota</taxon>
        <taxon>Glomeromycotina</taxon>
        <taxon>Glomeromycetes</taxon>
        <taxon>Diversisporales</taxon>
        <taxon>Gigasporaceae</taxon>
        <taxon>Gigaspora</taxon>
    </lineage>
</organism>
<dbReference type="OrthoDB" id="2442473at2759"/>
<dbReference type="AlphaFoldDB" id="A0A8H4A1U0"/>